<dbReference type="PROSITE" id="PS00600">
    <property type="entry name" value="AA_TRANSFER_CLASS_3"/>
    <property type="match status" value="1"/>
</dbReference>
<dbReference type="NCBIfam" id="NF004718">
    <property type="entry name" value="PRK06062.1"/>
    <property type="match status" value="1"/>
</dbReference>
<dbReference type="InterPro" id="IPR049704">
    <property type="entry name" value="Aminotrans_3_PPA_site"/>
</dbReference>
<dbReference type="CDD" id="cd00610">
    <property type="entry name" value="OAT_like"/>
    <property type="match status" value="1"/>
</dbReference>
<dbReference type="PANTHER" id="PTHR43094:SF1">
    <property type="entry name" value="AMINOTRANSFERASE CLASS-III"/>
    <property type="match status" value="1"/>
</dbReference>
<proteinExistence type="inferred from homology"/>
<dbReference type="GO" id="GO:0030170">
    <property type="term" value="F:pyridoxal phosphate binding"/>
    <property type="evidence" value="ECO:0007669"/>
    <property type="project" value="InterPro"/>
</dbReference>
<organism evidence="5 6">
    <name type="scientific">Clostridium butyricum E4 str. BoNT E BL5262</name>
    <dbReference type="NCBI Taxonomy" id="632245"/>
    <lineage>
        <taxon>Bacteria</taxon>
        <taxon>Bacillati</taxon>
        <taxon>Bacillota</taxon>
        <taxon>Clostridia</taxon>
        <taxon>Eubacteriales</taxon>
        <taxon>Clostridiaceae</taxon>
        <taxon>Clostridium</taxon>
    </lineage>
</organism>
<dbReference type="GO" id="GO:0008483">
    <property type="term" value="F:transaminase activity"/>
    <property type="evidence" value="ECO:0007669"/>
    <property type="project" value="InterPro"/>
</dbReference>
<protein>
    <submittedName>
        <fullName evidence="5">Adenosylmethionine--8-amino-7-oxononanoate transaminase</fullName>
    </submittedName>
</protein>
<accession>C4IK09</accession>
<dbReference type="Pfam" id="PF00202">
    <property type="entry name" value="Aminotran_3"/>
    <property type="match status" value="1"/>
</dbReference>
<dbReference type="Gene3D" id="3.40.640.10">
    <property type="entry name" value="Type I PLP-dependent aspartate aminotransferase-like (Major domain)"/>
    <property type="match status" value="1"/>
</dbReference>
<sequence>MSNLSGREISELDNKYNQHPWLKGDVNALAIEHGEGIYFWDYDGKKYYDMSSQLVNVNLGYGNKAIINAVKEQVEKLPYIAPAYATEPKSKLAEKLIEISPKNMRKVFFTCGGSDANEAAINMARTVTGRSKIFSRYRSYHGSTLGSGNLSGDPRRFALENPAANGFIKFFDPYVYREKFEFKDDFEASEYYIDKLREQLLYEGPNNVAAIIVESITGANGVIIPPDGYLQGIRSICDEYGILMICDEVMAGFGRTGKMFAFENWNVEPDIISFAKGVTCGYVQLGGVIVNKRIAEFYEDKVFQYGLTYSGHTLACAAGVACVNYYYEENILDNVNKVGKVLGEILEKLKIKHKCIGDVRYIGLFTAVELVKNKESKEPLIPYGEDPKGIRSKILGLLKERGFATFGRENNINICPPLIIKENELRDAMKIFDEVMTIVDNKYL</sequence>
<evidence type="ECO:0000313" key="6">
    <source>
        <dbReference type="Proteomes" id="UP000003081"/>
    </source>
</evidence>
<dbReference type="GO" id="GO:0005829">
    <property type="term" value="C:cytosol"/>
    <property type="evidence" value="ECO:0007669"/>
    <property type="project" value="TreeGrafter"/>
</dbReference>
<dbReference type="HOGENOM" id="CLU_016922_4_0_9"/>
<dbReference type="InterPro" id="IPR005814">
    <property type="entry name" value="Aminotrans_3"/>
</dbReference>
<gene>
    <name evidence="5" type="ORF">CLP_1138</name>
</gene>
<dbReference type="InterPro" id="IPR015424">
    <property type="entry name" value="PyrdxlP-dep_Trfase"/>
</dbReference>
<comment type="similarity">
    <text evidence="2 4">Belongs to the class-III pyridoxal-phosphate-dependent aminotransferase family.</text>
</comment>
<dbReference type="InterPro" id="IPR015422">
    <property type="entry name" value="PyrdxlP-dep_Trfase_small"/>
</dbReference>
<evidence type="ECO:0000256" key="2">
    <source>
        <dbReference type="ARBA" id="ARBA00008954"/>
    </source>
</evidence>
<dbReference type="EMBL" id="ACOM01000005">
    <property type="protein sequence ID" value="EEP54054.1"/>
    <property type="molecule type" value="Genomic_DNA"/>
</dbReference>
<dbReference type="RefSeq" id="WP_003406925.1">
    <property type="nucleotide sequence ID" value="NZ_ACOM01000005.1"/>
</dbReference>
<dbReference type="FunFam" id="3.40.640.10:FF:000004">
    <property type="entry name" value="Acetylornithine aminotransferase"/>
    <property type="match status" value="1"/>
</dbReference>
<dbReference type="Proteomes" id="UP000003081">
    <property type="component" value="Unassembled WGS sequence"/>
</dbReference>
<dbReference type="InterPro" id="IPR015421">
    <property type="entry name" value="PyrdxlP-dep_Trfase_major"/>
</dbReference>
<keyword evidence="3 4" id="KW-0663">Pyridoxal phosphate</keyword>
<dbReference type="PANTHER" id="PTHR43094">
    <property type="entry name" value="AMINOTRANSFERASE"/>
    <property type="match status" value="1"/>
</dbReference>
<evidence type="ECO:0000256" key="1">
    <source>
        <dbReference type="ARBA" id="ARBA00001933"/>
    </source>
</evidence>
<evidence type="ECO:0000256" key="4">
    <source>
        <dbReference type="RuleBase" id="RU003560"/>
    </source>
</evidence>
<comment type="caution">
    <text evidence="5">The sequence shown here is derived from an EMBL/GenBank/DDBJ whole genome shotgun (WGS) entry which is preliminary data.</text>
</comment>
<evidence type="ECO:0000313" key="5">
    <source>
        <dbReference type="EMBL" id="EEP54054.1"/>
    </source>
</evidence>
<comment type="cofactor">
    <cofactor evidence="1">
        <name>pyridoxal 5'-phosphate</name>
        <dbReference type="ChEBI" id="CHEBI:597326"/>
    </cofactor>
</comment>
<dbReference type="Gene3D" id="3.90.1150.10">
    <property type="entry name" value="Aspartate Aminotransferase, domain 1"/>
    <property type="match status" value="1"/>
</dbReference>
<dbReference type="eggNOG" id="COG0161">
    <property type="taxonomic scope" value="Bacteria"/>
</dbReference>
<dbReference type="SUPFAM" id="SSF53383">
    <property type="entry name" value="PLP-dependent transferases"/>
    <property type="match status" value="1"/>
</dbReference>
<reference evidence="5 6" key="1">
    <citation type="submission" date="2009-08" db="EMBL/GenBank/DDBJ databases">
        <authorList>
            <person name="Shrivastava S."/>
            <person name="Brinkac L.B."/>
            <person name="Brown J.L."/>
            <person name="Bruce D.B."/>
            <person name="Detter C."/>
            <person name="Green L.D."/>
            <person name="Munk C.A."/>
            <person name="Rogers Y.C."/>
            <person name="Tapia R."/>
            <person name="Sims D.R."/>
            <person name="Smith L.A."/>
            <person name="Smith T.J."/>
            <person name="Sutton G."/>
            <person name="Brettin T."/>
        </authorList>
    </citation>
    <scope>NUCLEOTIDE SEQUENCE [LARGE SCALE GENOMIC DNA]</scope>
    <source>
        <strain evidence="6">E4 str. BoNT E BL5262</strain>
    </source>
</reference>
<evidence type="ECO:0000256" key="3">
    <source>
        <dbReference type="ARBA" id="ARBA00022898"/>
    </source>
</evidence>
<keyword evidence="6" id="KW-1185">Reference proteome</keyword>
<dbReference type="AlphaFoldDB" id="C4IK09"/>
<name>C4IK09_CLOBU</name>